<name>A0AAD8NUU0_TARER</name>
<dbReference type="InterPro" id="IPR005162">
    <property type="entry name" value="Retrotrans_gag_dom"/>
</dbReference>
<dbReference type="Pfam" id="PF03732">
    <property type="entry name" value="Retrotrans_gag"/>
    <property type="match status" value="1"/>
</dbReference>
<sequence length="176" mass="20241">MHRRGRVPRRGGSRMSSHKVAALVSSEMASVIPNLLAEICQTLSNRGSQNNREIGHNGETRHPCNFKHFNSCNPFKFPGSKGVTSLLQWFESIENTFTYSKYPEALKVRYGTSVFQDRALTWWNGIKRDKGEANILAMTWDEVKQHMIKKFCPQTELQKLEEEFWNLKQEGGDHLA</sequence>
<evidence type="ECO:0000259" key="1">
    <source>
        <dbReference type="Pfam" id="PF03732"/>
    </source>
</evidence>
<accession>A0AAD8NUU0</accession>
<feature type="domain" description="Retrotransposon gag" evidence="1">
    <location>
        <begin position="113"/>
        <end position="173"/>
    </location>
</feature>
<dbReference type="EMBL" id="JAUHHV010000006">
    <property type="protein sequence ID" value="KAK1421864.1"/>
    <property type="molecule type" value="Genomic_DNA"/>
</dbReference>
<proteinExistence type="predicted"/>
<dbReference type="AlphaFoldDB" id="A0AAD8NUU0"/>
<reference evidence="2" key="1">
    <citation type="journal article" date="2023" name="bioRxiv">
        <title>Improved chromosome-level genome assembly for marigold (Tagetes erecta).</title>
        <authorList>
            <person name="Jiang F."/>
            <person name="Yuan L."/>
            <person name="Wang S."/>
            <person name="Wang H."/>
            <person name="Xu D."/>
            <person name="Wang A."/>
            <person name="Fan W."/>
        </authorList>
    </citation>
    <scope>NUCLEOTIDE SEQUENCE</scope>
    <source>
        <strain evidence="2">WSJ</strain>
        <tissue evidence="2">Leaf</tissue>
    </source>
</reference>
<evidence type="ECO:0000313" key="3">
    <source>
        <dbReference type="Proteomes" id="UP001229421"/>
    </source>
</evidence>
<keyword evidence="3" id="KW-1185">Reference proteome</keyword>
<comment type="caution">
    <text evidence="2">The sequence shown here is derived from an EMBL/GenBank/DDBJ whole genome shotgun (WGS) entry which is preliminary data.</text>
</comment>
<evidence type="ECO:0000313" key="2">
    <source>
        <dbReference type="EMBL" id="KAK1421864.1"/>
    </source>
</evidence>
<dbReference type="Proteomes" id="UP001229421">
    <property type="component" value="Unassembled WGS sequence"/>
</dbReference>
<protein>
    <recommendedName>
        <fullName evidence="1">Retrotransposon gag domain-containing protein</fullName>
    </recommendedName>
</protein>
<gene>
    <name evidence="2" type="ORF">QVD17_24550</name>
</gene>
<organism evidence="2 3">
    <name type="scientific">Tagetes erecta</name>
    <name type="common">African marigold</name>
    <dbReference type="NCBI Taxonomy" id="13708"/>
    <lineage>
        <taxon>Eukaryota</taxon>
        <taxon>Viridiplantae</taxon>
        <taxon>Streptophyta</taxon>
        <taxon>Embryophyta</taxon>
        <taxon>Tracheophyta</taxon>
        <taxon>Spermatophyta</taxon>
        <taxon>Magnoliopsida</taxon>
        <taxon>eudicotyledons</taxon>
        <taxon>Gunneridae</taxon>
        <taxon>Pentapetalae</taxon>
        <taxon>asterids</taxon>
        <taxon>campanulids</taxon>
        <taxon>Asterales</taxon>
        <taxon>Asteraceae</taxon>
        <taxon>Asteroideae</taxon>
        <taxon>Heliantheae alliance</taxon>
        <taxon>Tageteae</taxon>
        <taxon>Tagetes</taxon>
    </lineage>
</organism>